<comment type="caution">
    <text evidence="2">The sequence shown here is derived from an EMBL/GenBank/DDBJ whole genome shotgun (WGS) entry which is preliminary data.</text>
</comment>
<proteinExistence type="predicted"/>
<evidence type="ECO:0000256" key="1">
    <source>
        <dbReference type="SAM" id="SignalP"/>
    </source>
</evidence>
<name>A0A1X0Q9G8_9MICR</name>
<dbReference type="EMBL" id="LVKB01000090">
    <property type="protein sequence ID" value="ORD96430.1"/>
    <property type="molecule type" value="Genomic_DNA"/>
</dbReference>
<dbReference type="AlphaFoldDB" id="A0A1X0Q9G8"/>
<accession>A0A1X0Q9G8</accession>
<keyword evidence="1" id="KW-0732">Signal</keyword>
<dbReference type="Proteomes" id="UP000192356">
    <property type="component" value="Unassembled WGS sequence"/>
</dbReference>
<keyword evidence="3" id="KW-1185">Reference proteome</keyword>
<dbReference type="VEuPathDB" id="MicrosporidiaDB:A0H76_474"/>
<feature type="signal peptide" evidence="1">
    <location>
        <begin position="1"/>
        <end position="19"/>
    </location>
</feature>
<gene>
    <name evidence="2" type="ORF">HERIO_1643</name>
</gene>
<evidence type="ECO:0000313" key="2">
    <source>
        <dbReference type="EMBL" id="ORD96430.1"/>
    </source>
</evidence>
<protein>
    <submittedName>
        <fullName evidence="2">Uncharacterized protein</fullName>
    </submittedName>
</protein>
<feature type="chain" id="PRO_5012529732" evidence="1">
    <location>
        <begin position="20"/>
        <end position="387"/>
    </location>
</feature>
<evidence type="ECO:0000313" key="3">
    <source>
        <dbReference type="Proteomes" id="UP000192356"/>
    </source>
</evidence>
<sequence>MIVHFYHLLKSFLLIKALSIDFENDIKEQSKRILNVIKYIVTEDELNNCNKPVKLLIKNIVDYKIIRNKLLKYVFDDSDEENLEIKVNEFVEMLNLSDLYFFKEQMKNLIQKEEDLNNLKISLRENKDLLFKKQLEKKECKTFIHKKIKKIKEINKKIKSKNLHINCKENINNKNLLKSEKQTDQKEFKKSLYELKTSKKLYGECKADIEILNQKILNQERNYIKTEHHLLEEKYELYKKRRIIFKDLEKIIKNRETEVNLLIHSIKYKNVCNELDVINIEISLLEDIIKLNLNEDEEHHLILSGLENMKSIKNEEKNLLKKINSVEEFKKYFHWKSSNTKNDLEALKNILWVLINPFNPDDPKIHYDYYEYLLDSKLKQIEEKNKS</sequence>
<reference evidence="2 3" key="1">
    <citation type="journal article" date="2017" name="Environ. Microbiol.">
        <title>Decay of the glycolytic pathway and adaptation to intranuclear parasitism within Enterocytozoonidae microsporidia.</title>
        <authorList>
            <person name="Wiredu Boakye D."/>
            <person name="Jaroenlak P."/>
            <person name="Prachumwat A."/>
            <person name="Williams T.A."/>
            <person name="Bateman K.S."/>
            <person name="Itsathitphaisarn O."/>
            <person name="Sritunyalucksana K."/>
            <person name="Paszkiewicz K.H."/>
            <person name="Moore K.A."/>
            <person name="Stentiford G.D."/>
            <person name="Williams B.A."/>
        </authorList>
    </citation>
    <scope>NUCLEOTIDE SEQUENCE [LARGE SCALE GENOMIC DNA]</scope>
    <source>
        <strain evidence="2 3">GB1</strain>
    </source>
</reference>
<dbReference type="VEuPathDB" id="MicrosporidiaDB:HERIO_1643"/>
<organism evidence="2 3">
    <name type="scientific">Hepatospora eriocheir</name>
    <dbReference type="NCBI Taxonomy" id="1081669"/>
    <lineage>
        <taxon>Eukaryota</taxon>
        <taxon>Fungi</taxon>
        <taxon>Fungi incertae sedis</taxon>
        <taxon>Microsporidia</taxon>
        <taxon>Hepatosporidae</taxon>
        <taxon>Hepatospora</taxon>
    </lineage>
</organism>